<organism evidence="7 8">
    <name type="scientific">Asaia krungthepensis NRIC 0535</name>
    <dbReference type="NCBI Taxonomy" id="1307925"/>
    <lineage>
        <taxon>Bacteria</taxon>
        <taxon>Pseudomonadati</taxon>
        <taxon>Pseudomonadota</taxon>
        <taxon>Alphaproteobacteria</taxon>
        <taxon>Acetobacterales</taxon>
        <taxon>Acetobacteraceae</taxon>
        <taxon>Asaia</taxon>
    </lineage>
</organism>
<dbReference type="PANTHER" id="PTHR46098">
    <property type="entry name" value="TRNA (CYTOSINE(38)-C(5))-METHYLTRANSFERASE"/>
    <property type="match status" value="1"/>
</dbReference>
<sequence length="320" mass="34818">MRVLYNEWDEPTAAWLRELINGRHLPSGAVDTRSIGDVRANDLRDFDQCHFFAGIGGWPLALRWAGLEGTPGVWTGSPPCQPFSVAGKGLGQADERHLAPVWLDLIREQEPVLIFGEQVEAAIRVGWLDDLFDALEGCGYACAAAVLPACSVGAPHIRKRLFFGAVRLADAHQDRFTAWREIRSIRPEYDAEHGGAARGLAYSRRSGLEVGECLERLPGEAYGPFKRENAPDGCDATGSMDDAGRADTDHGFWSGADWLGCRDGKFRPVEPGTQPLAHGIPARVGRLRGYGNAIVPQVAAQFITEFLGAIADMQDEGLTP</sequence>
<evidence type="ECO:0000256" key="3">
    <source>
        <dbReference type="ARBA" id="ARBA00022679"/>
    </source>
</evidence>
<dbReference type="Proteomes" id="UP001062776">
    <property type="component" value="Unassembled WGS sequence"/>
</dbReference>
<keyword evidence="2 7" id="KW-0489">Methyltransferase</keyword>
<accession>A0ABQ0Q351</accession>
<evidence type="ECO:0000313" key="8">
    <source>
        <dbReference type="Proteomes" id="UP001062776"/>
    </source>
</evidence>
<comment type="catalytic activity">
    <reaction evidence="6">
        <text>a 2'-deoxycytidine in DNA + S-adenosyl-L-methionine = a 5-methyl-2'-deoxycytidine in DNA + S-adenosyl-L-homocysteine + H(+)</text>
        <dbReference type="Rhea" id="RHEA:13681"/>
        <dbReference type="Rhea" id="RHEA-COMP:11369"/>
        <dbReference type="Rhea" id="RHEA-COMP:11370"/>
        <dbReference type="ChEBI" id="CHEBI:15378"/>
        <dbReference type="ChEBI" id="CHEBI:57856"/>
        <dbReference type="ChEBI" id="CHEBI:59789"/>
        <dbReference type="ChEBI" id="CHEBI:85452"/>
        <dbReference type="ChEBI" id="CHEBI:85454"/>
        <dbReference type="EC" id="2.1.1.37"/>
    </reaction>
</comment>
<evidence type="ECO:0000256" key="5">
    <source>
        <dbReference type="ARBA" id="ARBA00022747"/>
    </source>
</evidence>
<dbReference type="RefSeq" id="WP_264815554.1">
    <property type="nucleotide sequence ID" value="NZ_BAPV01000012.1"/>
</dbReference>
<dbReference type="PANTHER" id="PTHR46098:SF1">
    <property type="entry name" value="TRNA (CYTOSINE(38)-C(5))-METHYLTRANSFERASE"/>
    <property type="match status" value="1"/>
</dbReference>
<dbReference type="Gene3D" id="3.40.50.150">
    <property type="entry name" value="Vaccinia Virus protein VP39"/>
    <property type="match status" value="1"/>
</dbReference>
<comment type="caution">
    <text evidence="7">The sequence shown here is derived from an EMBL/GenBank/DDBJ whole genome shotgun (WGS) entry which is preliminary data.</text>
</comment>
<keyword evidence="3" id="KW-0808">Transferase</keyword>
<evidence type="ECO:0000256" key="1">
    <source>
        <dbReference type="ARBA" id="ARBA00011975"/>
    </source>
</evidence>
<dbReference type="GO" id="GO:0032259">
    <property type="term" value="P:methylation"/>
    <property type="evidence" value="ECO:0007669"/>
    <property type="project" value="UniProtKB-KW"/>
</dbReference>
<evidence type="ECO:0000313" key="7">
    <source>
        <dbReference type="EMBL" id="GBQ89048.1"/>
    </source>
</evidence>
<keyword evidence="8" id="KW-1185">Reference proteome</keyword>
<gene>
    <name evidence="7" type="ORF">AA0535_1698</name>
</gene>
<name>A0ABQ0Q351_9PROT</name>
<dbReference type="Pfam" id="PF00145">
    <property type="entry name" value="DNA_methylase"/>
    <property type="match status" value="1"/>
</dbReference>
<dbReference type="InterPro" id="IPR029063">
    <property type="entry name" value="SAM-dependent_MTases_sf"/>
</dbReference>
<protein>
    <recommendedName>
        <fullName evidence="1">DNA (cytosine-5-)-methyltransferase</fullName>
        <ecNumber evidence="1">2.1.1.37</ecNumber>
    </recommendedName>
</protein>
<evidence type="ECO:0000256" key="6">
    <source>
        <dbReference type="ARBA" id="ARBA00047422"/>
    </source>
</evidence>
<evidence type="ECO:0000256" key="4">
    <source>
        <dbReference type="ARBA" id="ARBA00022691"/>
    </source>
</evidence>
<dbReference type="GO" id="GO:0008168">
    <property type="term" value="F:methyltransferase activity"/>
    <property type="evidence" value="ECO:0007669"/>
    <property type="project" value="UniProtKB-KW"/>
</dbReference>
<keyword evidence="4" id="KW-0949">S-adenosyl-L-methionine</keyword>
<dbReference type="EMBL" id="BAPV01000012">
    <property type="protein sequence ID" value="GBQ89048.1"/>
    <property type="molecule type" value="Genomic_DNA"/>
</dbReference>
<evidence type="ECO:0000256" key="2">
    <source>
        <dbReference type="ARBA" id="ARBA00022603"/>
    </source>
</evidence>
<dbReference type="SUPFAM" id="SSF53335">
    <property type="entry name" value="S-adenosyl-L-methionine-dependent methyltransferases"/>
    <property type="match status" value="1"/>
</dbReference>
<dbReference type="EC" id="2.1.1.37" evidence="1"/>
<keyword evidence="5" id="KW-0680">Restriction system</keyword>
<dbReference type="InterPro" id="IPR001525">
    <property type="entry name" value="C5_MeTfrase"/>
</dbReference>
<dbReference type="InterPro" id="IPR050750">
    <property type="entry name" value="C5-MTase"/>
</dbReference>
<proteinExistence type="predicted"/>
<reference evidence="7" key="1">
    <citation type="submission" date="2013-04" db="EMBL/GenBank/DDBJ databases">
        <title>The genome sequencing project of 58 acetic acid bacteria.</title>
        <authorList>
            <person name="Okamoto-Kainuma A."/>
            <person name="Ishikawa M."/>
            <person name="Umino S."/>
            <person name="Koizumi Y."/>
            <person name="Shiwa Y."/>
            <person name="Yoshikawa H."/>
            <person name="Matsutani M."/>
            <person name="Matsushita K."/>
        </authorList>
    </citation>
    <scope>NUCLEOTIDE SEQUENCE</scope>
    <source>
        <strain evidence="7">NRIC 0535</strain>
    </source>
</reference>